<dbReference type="STRING" id="1232681.ADIS_4771"/>
<protein>
    <submittedName>
        <fullName evidence="1">Uncharacterized protein</fullName>
    </submittedName>
</protein>
<organism evidence="1 2">
    <name type="scientific">Lunatimonas lonarensis</name>
    <dbReference type="NCBI Taxonomy" id="1232681"/>
    <lineage>
        <taxon>Bacteria</taxon>
        <taxon>Pseudomonadati</taxon>
        <taxon>Bacteroidota</taxon>
        <taxon>Cytophagia</taxon>
        <taxon>Cytophagales</taxon>
        <taxon>Cyclobacteriaceae</taxon>
    </lineage>
</organism>
<accession>R7ZL32</accession>
<name>R7ZL32_9BACT</name>
<keyword evidence="2" id="KW-1185">Reference proteome</keyword>
<evidence type="ECO:0000313" key="2">
    <source>
        <dbReference type="Proteomes" id="UP000013909"/>
    </source>
</evidence>
<comment type="caution">
    <text evidence="1">The sequence shown here is derived from an EMBL/GenBank/DDBJ whole genome shotgun (WGS) entry which is preliminary data.</text>
</comment>
<dbReference type="EMBL" id="AQHR01000122">
    <property type="protein sequence ID" value="EON74800.1"/>
    <property type="molecule type" value="Genomic_DNA"/>
</dbReference>
<gene>
    <name evidence="1" type="ORF">ADIS_4771</name>
</gene>
<dbReference type="Proteomes" id="UP000013909">
    <property type="component" value="Unassembled WGS sequence"/>
</dbReference>
<dbReference type="AlphaFoldDB" id="R7ZL32"/>
<proteinExistence type="predicted"/>
<sequence length="45" mass="5490">MIELRTIRFLEGELIEVAALRRLYTNMDWVELEIVSVYRRYTKVT</sequence>
<evidence type="ECO:0000313" key="1">
    <source>
        <dbReference type="EMBL" id="EON74800.1"/>
    </source>
</evidence>
<reference evidence="1 2" key="1">
    <citation type="submission" date="2013-02" db="EMBL/GenBank/DDBJ databases">
        <title>A novel strain isolated from Lonar lake, Maharashtra, India.</title>
        <authorList>
            <person name="Singh A."/>
        </authorList>
    </citation>
    <scope>NUCLEOTIDE SEQUENCE [LARGE SCALE GENOMIC DNA]</scope>
    <source>
        <strain evidence="1 2">AK24</strain>
    </source>
</reference>